<dbReference type="InParanoid" id="K3WQH8"/>
<dbReference type="Gene3D" id="1.25.40.20">
    <property type="entry name" value="Ankyrin repeat-containing domain"/>
    <property type="match status" value="3"/>
</dbReference>
<dbReference type="SUPFAM" id="SSF48403">
    <property type="entry name" value="Ankyrin repeat"/>
    <property type="match status" value="1"/>
</dbReference>
<keyword evidence="2 3" id="KW-0040">ANK repeat</keyword>
<feature type="repeat" description="ANK" evidence="3">
    <location>
        <begin position="156"/>
        <end position="190"/>
    </location>
</feature>
<proteinExistence type="predicted"/>
<organism evidence="4 5">
    <name type="scientific">Globisporangium ultimum (strain ATCC 200006 / CBS 805.95 / DAOM BR144)</name>
    <name type="common">Pythium ultimum</name>
    <dbReference type="NCBI Taxonomy" id="431595"/>
    <lineage>
        <taxon>Eukaryota</taxon>
        <taxon>Sar</taxon>
        <taxon>Stramenopiles</taxon>
        <taxon>Oomycota</taxon>
        <taxon>Peronosporomycetes</taxon>
        <taxon>Pythiales</taxon>
        <taxon>Pythiaceae</taxon>
        <taxon>Globisporangium</taxon>
    </lineage>
</organism>
<evidence type="ECO:0000313" key="4">
    <source>
        <dbReference type="EnsemblProtists" id="PYU1_T007220"/>
    </source>
</evidence>
<evidence type="ECO:0000256" key="1">
    <source>
        <dbReference type="ARBA" id="ARBA00022737"/>
    </source>
</evidence>
<dbReference type="PROSITE" id="PS50297">
    <property type="entry name" value="ANK_REP_REGION"/>
    <property type="match status" value="1"/>
</dbReference>
<dbReference type="EnsemblProtists" id="PYU1_T007220">
    <property type="protein sequence ID" value="PYU1_T007220"/>
    <property type="gene ID" value="PYU1_G007205"/>
</dbReference>
<dbReference type="AlphaFoldDB" id="K3WQH8"/>
<evidence type="ECO:0000256" key="3">
    <source>
        <dbReference type="PROSITE-ProRule" id="PRU00023"/>
    </source>
</evidence>
<dbReference type="InterPro" id="IPR036770">
    <property type="entry name" value="Ankyrin_rpt-contain_sf"/>
</dbReference>
<dbReference type="PANTHER" id="PTHR24161">
    <property type="entry name" value="ANK_REP_REGION DOMAIN-CONTAINING PROTEIN-RELATED"/>
    <property type="match status" value="1"/>
</dbReference>
<dbReference type="Pfam" id="PF12796">
    <property type="entry name" value="Ank_2"/>
    <property type="match status" value="1"/>
</dbReference>
<dbReference type="OMA" id="HKANFNI"/>
<evidence type="ECO:0000313" key="5">
    <source>
        <dbReference type="Proteomes" id="UP000019132"/>
    </source>
</evidence>
<keyword evidence="1" id="KW-0677">Repeat</keyword>
<dbReference type="EMBL" id="GL376560">
    <property type="status" value="NOT_ANNOTATED_CDS"/>
    <property type="molecule type" value="Genomic_DNA"/>
</dbReference>
<sequence>MILGSRPTALWEEVQGACDLARVQQALVAVPKPQELTLDGWSPLLYLCDNRSVAHAARAQGISALLRAGVDANFVDENGWSALHLLCKNNSMNEGDSGDLSTSMRHLVAAKASVNLATKDSKKTPLHLLCENEAWSADAIDALLKARADVKAVDENRNTPLHYAAESHAANEQILALLLAGKANPNVQNQFQATPFHHLCQNSSVDVKMLQTMLTYRADPNIINNIGNTPVHYLCANTNISVAMLQAIVDSGKADLTILNSLHQGAFDCIPATKPDCIAYLEKYAPQEDDFDDPEEDQD</sequence>
<dbReference type="VEuPathDB" id="FungiDB:PYU1_G007205"/>
<dbReference type="Proteomes" id="UP000019132">
    <property type="component" value="Unassembled WGS sequence"/>
</dbReference>
<evidence type="ECO:0000256" key="2">
    <source>
        <dbReference type="ARBA" id="ARBA00023043"/>
    </source>
</evidence>
<dbReference type="PROSITE" id="PS50088">
    <property type="entry name" value="ANK_REPEAT"/>
    <property type="match status" value="1"/>
</dbReference>
<dbReference type="SMART" id="SM00248">
    <property type="entry name" value="ANK"/>
    <property type="match status" value="6"/>
</dbReference>
<name>K3WQH8_GLOUD</name>
<dbReference type="eggNOG" id="KOG4412">
    <property type="taxonomic scope" value="Eukaryota"/>
</dbReference>
<dbReference type="PANTHER" id="PTHR24161:SF124">
    <property type="entry name" value="TRANSIENT RECEPTOR POTENTIAL CHANNEL PYREXIA"/>
    <property type="match status" value="1"/>
</dbReference>
<protein>
    <submittedName>
        <fullName evidence="4">Uncharacterized protein</fullName>
    </submittedName>
</protein>
<reference evidence="5" key="1">
    <citation type="journal article" date="2010" name="Genome Biol.">
        <title>Genome sequence of the necrotrophic plant pathogen Pythium ultimum reveals original pathogenicity mechanisms and effector repertoire.</title>
        <authorList>
            <person name="Levesque C.A."/>
            <person name="Brouwer H."/>
            <person name="Cano L."/>
            <person name="Hamilton J.P."/>
            <person name="Holt C."/>
            <person name="Huitema E."/>
            <person name="Raffaele S."/>
            <person name="Robideau G.P."/>
            <person name="Thines M."/>
            <person name="Win J."/>
            <person name="Zerillo M.M."/>
            <person name="Beakes G.W."/>
            <person name="Boore J.L."/>
            <person name="Busam D."/>
            <person name="Dumas B."/>
            <person name="Ferriera S."/>
            <person name="Fuerstenberg S.I."/>
            <person name="Gachon C.M."/>
            <person name="Gaulin E."/>
            <person name="Govers F."/>
            <person name="Grenville-Briggs L."/>
            <person name="Horner N."/>
            <person name="Hostetler J."/>
            <person name="Jiang R.H."/>
            <person name="Johnson J."/>
            <person name="Krajaejun T."/>
            <person name="Lin H."/>
            <person name="Meijer H.J."/>
            <person name="Moore B."/>
            <person name="Morris P."/>
            <person name="Phuntmart V."/>
            <person name="Puiu D."/>
            <person name="Shetty J."/>
            <person name="Stajich J.E."/>
            <person name="Tripathy S."/>
            <person name="Wawra S."/>
            <person name="van West P."/>
            <person name="Whitty B.R."/>
            <person name="Coutinho P.M."/>
            <person name="Henrissat B."/>
            <person name="Martin F."/>
            <person name="Thomas P.D."/>
            <person name="Tyler B.M."/>
            <person name="De Vries R.P."/>
            <person name="Kamoun S."/>
            <person name="Yandell M."/>
            <person name="Tisserat N."/>
            <person name="Buell C.R."/>
        </authorList>
    </citation>
    <scope>NUCLEOTIDE SEQUENCE</scope>
    <source>
        <strain evidence="5">DAOM:BR144</strain>
    </source>
</reference>
<keyword evidence="5" id="KW-1185">Reference proteome</keyword>
<accession>K3WQH8</accession>
<dbReference type="InterPro" id="IPR002110">
    <property type="entry name" value="Ankyrin_rpt"/>
</dbReference>
<dbReference type="HOGENOM" id="CLU_932158_0_0_1"/>
<reference evidence="4" key="3">
    <citation type="submission" date="2015-02" db="UniProtKB">
        <authorList>
            <consortium name="EnsemblProtists"/>
        </authorList>
    </citation>
    <scope>IDENTIFICATION</scope>
    <source>
        <strain evidence="4">DAOM BR144</strain>
    </source>
</reference>
<dbReference type="STRING" id="431595.K3WQH8"/>
<reference evidence="5" key="2">
    <citation type="submission" date="2010-04" db="EMBL/GenBank/DDBJ databases">
        <authorList>
            <person name="Buell R."/>
            <person name="Hamilton J."/>
            <person name="Hostetler J."/>
        </authorList>
    </citation>
    <scope>NUCLEOTIDE SEQUENCE [LARGE SCALE GENOMIC DNA]</scope>
    <source>
        <strain evidence="5">DAOM:BR144</strain>
    </source>
</reference>